<evidence type="ECO:0000256" key="1">
    <source>
        <dbReference type="ARBA" id="ARBA00023015"/>
    </source>
</evidence>
<dbReference type="PANTHER" id="PTHR47506:SF1">
    <property type="entry name" value="HTH-TYPE TRANSCRIPTIONAL REGULATOR YJDC"/>
    <property type="match status" value="1"/>
</dbReference>
<evidence type="ECO:0000313" key="8">
    <source>
        <dbReference type="Proteomes" id="UP000634780"/>
    </source>
</evidence>
<feature type="region of interest" description="Disordered" evidence="5">
    <location>
        <begin position="202"/>
        <end position="239"/>
    </location>
</feature>
<dbReference type="SUPFAM" id="SSF46689">
    <property type="entry name" value="Homeodomain-like"/>
    <property type="match status" value="1"/>
</dbReference>
<dbReference type="InterPro" id="IPR011075">
    <property type="entry name" value="TetR_C"/>
</dbReference>
<dbReference type="RefSeq" id="WP_190119916.1">
    <property type="nucleotide sequence ID" value="NZ_BMVR01000018.1"/>
</dbReference>
<keyword evidence="3" id="KW-0804">Transcription</keyword>
<dbReference type="InterPro" id="IPR036271">
    <property type="entry name" value="Tet_transcr_reg_TetR-rel_C_sf"/>
</dbReference>
<dbReference type="Pfam" id="PF16925">
    <property type="entry name" value="TetR_C_13"/>
    <property type="match status" value="1"/>
</dbReference>
<name>A0ABS0X009_9ACTN</name>
<dbReference type="InterPro" id="IPR001647">
    <property type="entry name" value="HTH_TetR"/>
</dbReference>
<dbReference type="PROSITE" id="PS50977">
    <property type="entry name" value="HTH_TETR_2"/>
    <property type="match status" value="1"/>
</dbReference>
<dbReference type="SUPFAM" id="SSF48498">
    <property type="entry name" value="Tetracyclin repressor-like, C-terminal domain"/>
    <property type="match status" value="1"/>
</dbReference>
<feature type="DNA-binding region" description="H-T-H motif" evidence="4">
    <location>
        <begin position="32"/>
        <end position="51"/>
    </location>
</feature>
<evidence type="ECO:0000256" key="5">
    <source>
        <dbReference type="SAM" id="MobiDB-lite"/>
    </source>
</evidence>
<dbReference type="Gene3D" id="1.10.10.60">
    <property type="entry name" value="Homeodomain-like"/>
    <property type="match status" value="1"/>
</dbReference>
<comment type="caution">
    <text evidence="7">The sequence shown here is derived from an EMBL/GenBank/DDBJ whole genome shotgun (WGS) entry which is preliminary data.</text>
</comment>
<sequence length="239" mass="25344">MAGRGRPRAFDRDTALRRAMEVFWTQGYEATSMTDLTSAMGIASPSLYAAFGSKEALFREAVTLYDATEGAPMAQALTELPSARDAVEAVLRWNARAYTAEGSPSGCMIVLAATNCSPANAPVRDHLATWRKAGARLTARRLDRAVQEGELPADTDTEAMAAFYTTVIQGMSVQARDGATGADLDRTVDRAMAAWEVVAMPATARPTAAAARPEPADDRSKPADDRSAPATTRPASSTA</sequence>
<evidence type="ECO:0000256" key="2">
    <source>
        <dbReference type="ARBA" id="ARBA00023125"/>
    </source>
</evidence>
<feature type="compositionally biased region" description="Low complexity" evidence="5">
    <location>
        <begin position="202"/>
        <end position="213"/>
    </location>
</feature>
<accession>A0ABS0X009</accession>
<feature type="domain" description="HTH tetR-type" evidence="6">
    <location>
        <begin position="9"/>
        <end position="69"/>
    </location>
</feature>
<dbReference type="PANTHER" id="PTHR47506">
    <property type="entry name" value="TRANSCRIPTIONAL REGULATORY PROTEIN"/>
    <property type="match status" value="1"/>
</dbReference>
<evidence type="ECO:0000259" key="6">
    <source>
        <dbReference type="PROSITE" id="PS50977"/>
    </source>
</evidence>
<dbReference type="PROSITE" id="PS01081">
    <property type="entry name" value="HTH_TETR_1"/>
    <property type="match status" value="1"/>
</dbReference>
<evidence type="ECO:0000256" key="3">
    <source>
        <dbReference type="ARBA" id="ARBA00023163"/>
    </source>
</evidence>
<dbReference type="InterPro" id="IPR009057">
    <property type="entry name" value="Homeodomain-like_sf"/>
</dbReference>
<keyword evidence="2 4" id="KW-0238">DNA-binding</keyword>
<keyword evidence="1" id="KW-0805">Transcription regulation</keyword>
<gene>
    <name evidence="7" type="ORF">JGB26_05155</name>
</gene>
<dbReference type="EMBL" id="JAEKOZ010000002">
    <property type="protein sequence ID" value="MBJ3806507.1"/>
    <property type="molecule type" value="Genomic_DNA"/>
</dbReference>
<proteinExistence type="predicted"/>
<feature type="compositionally biased region" description="Low complexity" evidence="5">
    <location>
        <begin position="228"/>
        <end position="239"/>
    </location>
</feature>
<dbReference type="Pfam" id="PF00440">
    <property type="entry name" value="TetR_N"/>
    <property type="match status" value="1"/>
</dbReference>
<evidence type="ECO:0000313" key="7">
    <source>
        <dbReference type="EMBL" id="MBJ3806507.1"/>
    </source>
</evidence>
<organism evidence="7 8">
    <name type="scientific">Streptomyces flavofungini</name>
    <dbReference type="NCBI Taxonomy" id="68200"/>
    <lineage>
        <taxon>Bacteria</taxon>
        <taxon>Bacillati</taxon>
        <taxon>Actinomycetota</taxon>
        <taxon>Actinomycetes</taxon>
        <taxon>Kitasatosporales</taxon>
        <taxon>Streptomycetaceae</taxon>
        <taxon>Streptomyces</taxon>
    </lineage>
</organism>
<reference evidence="7 8" key="1">
    <citation type="submission" date="2020-12" db="EMBL/GenBank/DDBJ databases">
        <title>Streptomyces typhae sp. nov., a novel endophytic actinomycete isolated from the root of cattail pollen (Typha angustifolia L.).</title>
        <authorList>
            <person name="Peng C."/>
            <person name="Liu C."/>
        </authorList>
    </citation>
    <scope>NUCLEOTIDE SEQUENCE [LARGE SCALE GENOMIC DNA]</scope>
    <source>
        <strain evidence="7 8">JCM 4753</strain>
    </source>
</reference>
<protein>
    <submittedName>
        <fullName evidence="7">TetR/AcrR family transcriptional regulator</fullName>
    </submittedName>
</protein>
<dbReference type="Proteomes" id="UP000634780">
    <property type="component" value="Unassembled WGS sequence"/>
</dbReference>
<dbReference type="Gene3D" id="1.10.357.10">
    <property type="entry name" value="Tetracycline Repressor, domain 2"/>
    <property type="match status" value="1"/>
</dbReference>
<keyword evidence="8" id="KW-1185">Reference proteome</keyword>
<feature type="compositionally biased region" description="Basic and acidic residues" evidence="5">
    <location>
        <begin position="214"/>
        <end position="227"/>
    </location>
</feature>
<evidence type="ECO:0000256" key="4">
    <source>
        <dbReference type="PROSITE-ProRule" id="PRU00335"/>
    </source>
</evidence>
<dbReference type="InterPro" id="IPR023772">
    <property type="entry name" value="DNA-bd_HTH_TetR-type_CS"/>
</dbReference>